<dbReference type="Pfam" id="PF00361">
    <property type="entry name" value="Proton_antipo_M"/>
    <property type="match status" value="1"/>
</dbReference>
<evidence type="ECO:0000259" key="9">
    <source>
        <dbReference type="Pfam" id="PF00361"/>
    </source>
</evidence>
<proteinExistence type="predicted"/>
<dbReference type="GO" id="GO:0042773">
    <property type="term" value="P:ATP synthesis coupled electron transport"/>
    <property type="evidence" value="ECO:0007669"/>
    <property type="project" value="InterPro"/>
</dbReference>
<evidence type="ECO:0000256" key="8">
    <source>
        <dbReference type="SAM" id="Phobius"/>
    </source>
</evidence>
<comment type="subcellular location">
    <subcellularLocation>
        <location evidence="1">Cell membrane</location>
        <topology evidence="1">Multi-pass membrane protein</topology>
    </subcellularLocation>
    <subcellularLocation>
        <location evidence="7">Membrane</location>
        <topology evidence="7">Multi-pass membrane protein</topology>
    </subcellularLocation>
</comment>
<feature type="domain" description="NADH:quinone oxidoreductase/Mrp antiporter transmembrane" evidence="9">
    <location>
        <begin position="146"/>
        <end position="430"/>
    </location>
</feature>
<keyword evidence="11" id="KW-1185">Reference proteome</keyword>
<dbReference type="OrthoDB" id="9811798at2"/>
<evidence type="ECO:0000256" key="5">
    <source>
        <dbReference type="ARBA" id="ARBA00023002"/>
    </source>
</evidence>
<evidence type="ECO:0000256" key="2">
    <source>
        <dbReference type="ARBA" id="ARBA00022475"/>
    </source>
</evidence>
<evidence type="ECO:0000256" key="3">
    <source>
        <dbReference type="ARBA" id="ARBA00022692"/>
    </source>
</evidence>
<dbReference type="InterPro" id="IPR001750">
    <property type="entry name" value="ND/Mrp_TM"/>
</dbReference>
<evidence type="ECO:0000256" key="7">
    <source>
        <dbReference type="RuleBase" id="RU000320"/>
    </source>
</evidence>
<feature type="transmembrane region" description="Helical" evidence="8">
    <location>
        <begin position="287"/>
        <end position="310"/>
    </location>
</feature>
<keyword evidence="6 8" id="KW-0472">Membrane</keyword>
<dbReference type="NCBIfam" id="NF005086">
    <property type="entry name" value="PRK06521.1"/>
    <property type="match status" value="1"/>
</dbReference>
<keyword evidence="4 8" id="KW-1133">Transmembrane helix</keyword>
<feature type="transmembrane region" description="Helical" evidence="8">
    <location>
        <begin position="221"/>
        <end position="246"/>
    </location>
</feature>
<dbReference type="InterPro" id="IPR052175">
    <property type="entry name" value="ComplexI-like_HydComp"/>
</dbReference>
<feature type="transmembrane region" description="Helical" evidence="8">
    <location>
        <begin position="181"/>
        <end position="201"/>
    </location>
</feature>
<dbReference type="PRINTS" id="PR01437">
    <property type="entry name" value="NUOXDRDTASE4"/>
</dbReference>
<comment type="caution">
    <text evidence="10">The sequence shown here is derived from an EMBL/GenBank/DDBJ whole genome shotgun (WGS) entry which is preliminary data.</text>
</comment>
<protein>
    <submittedName>
        <fullName evidence="10">Hydrogenase 4 subunit B</fullName>
    </submittedName>
</protein>
<dbReference type="GO" id="GO:0005886">
    <property type="term" value="C:plasma membrane"/>
    <property type="evidence" value="ECO:0007669"/>
    <property type="project" value="UniProtKB-SubCell"/>
</dbReference>
<dbReference type="Proteomes" id="UP000284605">
    <property type="component" value="Unassembled WGS sequence"/>
</dbReference>
<dbReference type="PANTHER" id="PTHR42682">
    <property type="entry name" value="HYDROGENASE-4 COMPONENT F"/>
    <property type="match status" value="1"/>
</dbReference>
<feature type="transmembrane region" description="Helical" evidence="8">
    <location>
        <begin position="317"/>
        <end position="339"/>
    </location>
</feature>
<name>A0A418WDI4_9PROT</name>
<organism evidence="10 11">
    <name type="scientific">Oleomonas cavernae</name>
    <dbReference type="NCBI Taxonomy" id="2320859"/>
    <lineage>
        <taxon>Bacteria</taxon>
        <taxon>Pseudomonadati</taxon>
        <taxon>Pseudomonadota</taxon>
        <taxon>Alphaproteobacteria</taxon>
        <taxon>Acetobacterales</taxon>
        <taxon>Acetobacteraceae</taxon>
        <taxon>Oleomonas</taxon>
    </lineage>
</organism>
<feature type="transmembrane region" description="Helical" evidence="8">
    <location>
        <begin position="487"/>
        <end position="510"/>
    </location>
</feature>
<dbReference type="InterPro" id="IPR003918">
    <property type="entry name" value="NADH_UbQ_OxRdtase"/>
</dbReference>
<dbReference type="AlphaFoldDB" id="A0A418WDI4"/>
<evidence type="ECO:0000313" key="11">
    <source>
        <dbReference type="Proteomes" id="UP000284605"/>
    </source>
</evidence>
<dbReference type="GO" id="GO:0016491">
    <property type="term" value="F:oxidoreductase activity"/>
    <property type="evidence" value="ECO:0007669"/>
    <property type="project" value="UniProtKB-KW"/>
</dbReference>
<feature type="transmembrane region" description="Helical" evidence="8">
    <location>
        <begin position="441"/>
        <end position="466"/>
    </location>
</feature>
<dbReference type="GO" id="GO:0008137">
    <property type="term" value="F:NADH dehydrogenase (ubiquinone) activity"/>
    <property type="evidence" value="ECO:0007669"/>
    <property type="project" value="InterPro"/>
</dbReference>
<accession>A0A418WDI4</accession>
<evidence type="ECO:0000313" key="10">
    <source>
        <dbReference type="EMBL" id="RJF88054.1"/>
    </source>
</evidence>
<evidence type="ECO:0000256" key="1">
    <source>
        <dbReference type="ARBA" id="ARBA00004651"/>
    </source>
</evidence>
<sequence length="687" mass="72528">MPGRRRPRRRGLRRHPRGDAVPVIAALGCVAGLLAVSVLAVACGRMSAATRLVYGATLVVTATGLGVALLALASGPSQVTLPVGLPWLGAHFRLDALAAFFLVVVNLGGAAASLYGIGYGAHEHEPQRVLPFFPAFLAGMNLVVLADDAFAFLLSWEFMSLSSWALVMAHHREAGNARAGFVYILMASFGTLALLLAFGLLAGPEGGYAFDTMRAAHPPPVLAGLVLGLVLLGTGSKAGLVPLHVWLPLAHPAAPSHVSALMSGVMTKVAVYGFVRIVFDLLGPTAWWWGVPVLAVGGATAVLGVLYALMQDDLKRVLAYSTIENIGLVFVGLGLALAFDANGLPAAGALALTAALFHVFNHAQFKSILFFGAGAVLSATGERHLGRLGGLIHRMPATSIACLVACMAISALPPLNGFASEWLAFQAILLSPELSQWGLKLMVPAVGALLALSAALAAACFVRVFGITFLGRARSPVAAAAREVDRWSLSAMFILAALCVIAGLLPGLVIDGLAPVVQGLVGERMPRQLGDAWLSIVPVMESRSSYNGLLVLVFIAASASIAAFVIHRLASRAVRRAPAWDCGFPNADPATQYTASSFAQPIRRVFGSSVFGARETVDMPPPGDLRPARFTVELRDFAWELIYTPIARAVAFLAERLNHLQFLTIRRYLSLVFFALISLLLMLAIWP</sequence>
<gene>
    <name evidence="10" type="ORF">D3874_14360</name>
</gene>
<feature type="transmembrane region" description="Helical" evidence="8">
    <location>
        <begin position="20"/>
        <end position="41"/>
    </location>
</feature>
<dbReference type="EMBL" id="QYUK01000011">
    <property type="protein sequence ID" value="RJF88054.1"/>
    <property type="molecule type" value="Genomic_DNA"/>
</dbReference>
<feature type="transmembrane region" description="Helical" evidence="8">
    <location>
        <begin position="546"/>
        <end position="566"/>
    </location>
</feature>
<keyword evidence="3 7" id="KW-0812">Transmembrane</keyword>
<keyword evidence="2" id="KW-1003">Cell membrane</keyword>
<keyword evidence="5" id="KW-0560">Oxidoreductase</keyword>
<evidence type="ECO:0000256" key="4">
    <source>
        <dbReference type="ARBA" id="ARBA00022989"/>
    </source>
</evidence>
<dbReference type="PANTHER" id="PTHR42682:SF3">
    <property type="entry name" value="FORMATE HYDROGENLYASE SUBUNIT 3-RELATED"/>
    <property type="match status" value="1"/>
</dbReference>
<evidence type="ECO:0000256" key="6">
    <source>
        <dbReference type="ARBA" id="ARBA00023136"/>
    </source>
</evidence>
<feature type="transmembrane region" description="Helical" evidence="8">
    <location>
        <begin position="258"/>
        <end position="275"/>
    </location>
</feature>
<reference evidence="10 11" key="1">
    <citation type="submission" date="2018-09" db="EMBL/GenBank/DDBJ databases">
        <authorList>
            <person name="Zhu H."/>
        </authorList>
    </citation>
    <scope>NUCLEOTIDE SEQUENCE [LARGE SCALE GENOMIC DNA]</scope>
    <source>
        <strain evidence="10 11">K1W22B-8</strain>
    </source>
</reference>
<feature type="transmembrane region" description="Helical" evidence="8">
    <location>
        <begin position="96"/>
        <end position="117"/>
    </location>
</feature>
<feature type="transmembrane region" description="Helical" evidence="8">
    <location>
        <begin position="668"/>
        <end position="686"/>
    </location>
</feature>
<feature type="transmembrane region" description="Helical" evidence="8">
    <location>
        <begin position="53"/>
        <end position="76"/>
    </location>
</feature>